<name>A0A9D2VZ06_9FIRM</name>
<dbReference type="InterPro" id="IPR003439">
    <property type="entry name" value="ABC_transporter-like_ATP-bd"/>
</dbReference>
<accession>A0A9D2VZ06</accession>
<comment type="caution">
    <text evidence="6">The sequence shown here is derived from an EMBL/GenBank/DDBJ whole genome shotgun (WGS) entry which is preliminary data.</text>
</comment>
<dbReference type="GO" id="GO:0022857">
    <property type="term" value="F:transmembrane transporter activity"/>
    <property type="evidence" value="ECO:0007669"/>
    <property type="project" value="UniProtKB-ARBA"/>
</dbReference>
<reference evidence="6" key="2">
    <citation type="submission" date="2021-09" db="EMBL/GenBank/DDBJ databases">
        <authorList>
            <person name="Gilroy R."/>
        </authorList>
    </citation>
    <scope>NUCLEOTIDE SEQUENCE</scope>
    <source>
        <strain evidence="6">USAMLcec4-12693</strain>
    </source>
</reference>
<dbReference type="GO" id="GO:0098796">
    <property type="term" value="C:membrane protein complex"/>
    <property type="evidence" value="ECO:0007669"/>
    <property type="project" value="UniProtKB-ARBA"/>
</dbReference>
<gene>
    <name evidence="6" type="ORF">K8V39_11020</name>
</gene>
<evidence type="ECO:0000256" key="4">
    <source>
        <dbReference type="ARBA" id="ARBA00022840"/>
    </source>
</evidence>
<dbReference type="Gene3D" id="3.40.50.300">
    <property type="entry name" value="P-loop containing nucleotide triphosphate hydrolases"/>
    <property type="match status" value="1"/>
</dbReference>
<dbReference type="PROSITE" id="PS00211">
    <property type="entry name" value="ABC_TRANSPORTER_1"/>
    <property type="match status" value="1"/>
</dbReference>
<keyword evidence="3" id="KW-0547">Nucleotide-binding</keyword>
<dbReference type="Pfam" id="PF00005">
    <property type="entry name" value="ABC_tran"/>
    <property type="match status" value="1"/>
</dbReference>
<dbReference type="AlphaFoldDB" id="A0A9D2VZ06"/>
<dbReference type="Proteomes" id="UP000813420">
    <property type="component" value="Unassembled WGS sequence"/>
</dbReference>
<evidence type="ECO:0000256" key="2">
    <source>
        <dbReference type="ARBA" id="ARBA00022448"/>
    </source>
</evidence>
<reference evidence="6" key="1">
    <citation type="journal article" date="2021" name="PeerJ">
        <title>Extensive microbial diversity within the chicken gut microbiome revealed by metagenomics and culture.</title>
        <authorList>
            <person name="Gilroy R."/>
            <person name="Ravi A."/>
            <person name="Getino M."/>
            <person name="Pursley I."/>
            <person name="Horton D.L."/>
            <person name="Alikhan N.F."/>
            <person name="Baker D."/>
            <person name="Gharbi K."/>
            <person name="Hall N."/>
            <person name="Watson M."/>
            <person name="Adriaenssens E.M."/>
            <person name="Foster-Nyarko E."/>
            <person name="Jarju S."/>
            <person name="Secka A."/>
            <person name="Antonio M."/>
            <person name="Oren A."/>
            <person name="Chaudhuri R.R."/>
            <person name="La Ragione R."/>
            <person name="Hildebrand F."/>
            <person name="Pallen M.J."/>
        </authorList>
    </citation>
    <scope>NUCLEOTIDE SEQUENCE</scope>
    <source>
        <strain evidence="6">USAMLcec4-12693</strain>
    </source>
</reference>
<evidence type="ECO:0000313" key="7">
    <source>
        <dbReference type="Proteomes" id="UP000813420"/>
    </source>
</evidence>
<dbReference type="CDD" id="cd03255">
    <property type="entry name" value="ABC_MJ0796_LolCDE_FtsE"/>
    <property type="match status" value="1"/>
</dbReference>
<dbReference type="InterPro" id="IPR017911">
    <property type="entry name" value="MacB-like_ATP-bd"/>
</dbReference>
<evidence type="ECO:0000256" key="1">
    <source>
        <dbReference type="ARBA" id="ARBA00005417"/>
    </source>
</evidence>
<dbReference type="SUPFAM" id="SSF52540">
    <property type="entry name" value="P-loop containing nucleoside triphosphate hydrolases"/>
    <property type="match status" value="1"/>
</dbReference>
<protein>
    <submittedName>
        <fullName evidence="6">ABC transporter ATP-binding protein</fullName>
    </submittedName>
</protein>
<feature type="domain" description="ABC transporter" evidence="5">
    <location>
        <begin position="24"/>
        <end position="268"/>
    </location>
</feature>
<dbReference type="FunFam" id="3.40.50.300:FF:000032">
    <property type="entry name" value="Export ABC transporter ATP-binding protein"/>
    <property type="match status" value="1"/>
</dbReference>
<evidence type="ECO:0000313" key="6">
    <source>
        <dbReference type="EMBL" id="HJH50782.1"/>
    </source>
</evidence>
<dbReference type="InterPro" id="IPR017871">
    <property type="entry name" value="ABC_transporter-like_CS"/>
</dbReference>
<dbReference type="InterPro" id="IPR027417">
    <property type="entry name" value="P-loop_NTPase"/>
</dbReference>
<evidence type="ECO:0000256" key="3">
    <source>
        <dbReference type="ARBA" id="ARBA00022741"/>
    </source>
</evidence>
<keyword evidence="4 6" id="KW-0067">ATP-binding</keyword>
<dbReference type="InterPro" id="IPR003593">
    <property type="entry name" value="AAA+_ATPase"/>
</dbReference>
<dbReference type="PANTHER" id="PTHR42798:SF7">
    <property type="entry name" value="ALPHA-D-RIBOSE 1-METHYLPHOSPHONATE 5-TRIPHOSPHATE SYNTHASE SUBUNIT PHNL"/>
    <property type="match status" value="1"/>
</dbReference>
<dbReference type="SMART" id="SM00382">
    <property type="entry name" value="AAA"/>
    <property type="match status" value="1"/>
</dbReference>
<proteinExistence type="inferred from homology"/>
<sequence>MKKSGRGKKKMNEKYDEKQGEPVLAAEGLIRNYTKTGEQKGKDEIKVLKGLNFQVDRQEFVGIMGRSGCGKTTLLKILGMIDRQTDGKLYFKGSDTEELWKDELADIRRRDIGFVFQDFYLMDSLTVRENIMLPKILDKGTAKDCIQKAEESAEQFGIRHLLDKKPYELSGGEKQRVAICRALINDPELILADEPTGNLDSKSGDVVISTMTEINKELGKTIVMVTHDPKMASYCSRLILLKDGVILEDLKKKGDQEEFYQKILVKMKEL</sequence>
<dbReference type="EMBL" id="DYXE01000088">
    <property type="protein sequence ID" value="HJH50782.1"/>
    <property type="molecule type" value="Genomic_DNA"/>
</dbReference>
<organism evidence="6 7">
    <name type="scientific">Merdimonas faecis</name>
    <dbReference type="NCBI Taxonomy" id="1653435"/>
    <lineage>
        <taxon>Bacteria</taxon>
        <taxon>Bacillati</taxon>
        <taxon>Bacillota</taxon>
        <taxon>Clostridia</taxon>
        <taxon>Lachnospirales</taxon>
        <taxon>Lachnospiraceae</taxon>
        <taxon>Merdimonas</taxon>
    </lineage>
</organism>
<keyword evidence="2" id="KW-0813">Transport</keyword>
<dbReference type="PANTHER" id="PTHR42798">
    <property type="entry name" value="LIPOPROTEIN-RELEASING SYSTEM ATP-BINDING PROTEIN LOLD"/>
    <property type="match status" value="1"/>
</dbReference>
<comment type="similarity">
    <text evidence="1">Belongs to the ABC transporter superfamily.</text>
</comment>
<dbReference type="GO" id="GO:0016887">
    <property type="term" value="F:ATP hydrolysis activity"/>
    <property type="evidence" value="ECO:0007669"/>
    <property type="project" value="InterPro"/>
</dbReference>
<dbReference type="GO" id="GO:0005524">
    <property type="term" value="F:ATP binding"/>
    <property type="evidence" value="ECO:0007669"/>
    <property type="project" value="UniProtKB-KW"/>
</dbReference>
<evidence type="ECO:0000259" key="5">
    <source>
        <dbReference type="PROSITE" id="PS50893"/>
    </source>
</evidence>
<dbReference type="PROSITE" id="PS50893">
    <property type="entry name" value="ABC_TRANSPORTER_2"/>
    <property type="match status" value="1"/>
</dbReference>